<dbReference type="EMBL" id="CP084930">
    <property type="protein sequence ID" value="USI71494.1"/>
    <property type="molecule type" value="Genomic_DNA"/>
</dbReference>
<sequence length="115" mass="12024">MVTATLASPVSAPVVSPFPQAAVETDLRSELIEVVKAEALMKGVALPPTPAAIGSAPFQIDSLVVVSILCTVEPLLGIELPESVVRTGGYSSIDQALGQLLPKIEAYWKKRKGGK</sequence>
<name>A0ABY4X3N8_9SPHN</name>
<reference evidence="1" key="1">
    <citation type="journal article" date="2022" name="Toxins">
        <title>Genomic Analysis of Sphingopyxis sp. USTB-05 for Biodegrading Cyanobacterial Hepatotoxins.</title>
        <authorList>
            <person name="Liu C."/>
            <person name="Xu Q."/>
            <person name="Zhao Z."/>
            <person name="Zhang H."/>
            <person name="Liu X."/>
            <person name="Yin C."/>
            <person name="Liu Y."/>
            <person name="Yan H."/>
        </authorList>
    </citation>
    <scope>NUCLEOTIDE SEQUENCE</scope>
    <source>
        <strain evidence="1">NBD5</strain>
    </source>
</reference>
<proteinExistence type="predicted"/>
<dbReference type="RefSeq" id="WP_252165307.1">
    <property type="nucleotide sequence ID" value="NZ_CP084930.1"/>
</dbReference>
<keyword evidence="2" id="KW-1185">Reference proteome</keyword>
<protein>
    <recommendedName>
        <fullName evidence="3">Carrier domain-containing protein</fullName>
    </recommendedName>
</protein>
<evidence type="ECO:0000313" key="1">
    <source>
        <dbReference type="EMBL" id="USI71494.1"/>
    </source>
</evidence>
<accession>A0ABY4X3N8</accession>
<evidence type="ECO:0008006" key="3">
    <source>
        <dbReference type="Google" id="ProtNLM"/>
    </source>
</evidence>
<evidence type="ECO:0000313" key="2">
    <source>
        <dbReference type="Proteomes" id="UP001056937"/>
    </source>
</evidence>
<organism evidence="1 2">
    <name type="scientific">Sphingomonas morindae</name>
    <dbReference type="NCBI Taxonomy" id="1541170"/>
    <lineage>
        <taxon>Bacteria</taxon>
        <taxon>Pseudomonadati</taxon>
        <taxon>Pseudomonadota</taxon>
        <taxon>Alphaproteobacteria</taxon>
        <taxon>Sphingomonadales</taxon>
        <taxon>Sphingomonadaceae</taxon>
        <taxon>Sphingomonas</taxon>
    </lineage>
</organism>
<dbReference type="Proteomes" id="UP001056937">
    <property type="component" value="Chromosome 1"/>
</dbReference>
<gene>
    <name evidence="1" type="ORF">LHA26_09080</name>
</gene>